<dbReference type="Pfam" id="PF00109">
    <property type="entry name" value="ketoacyl-synt"/>
    <property type="match status" value="1"/>
</dbReference>
<evidence type="ECO:0000256" key="6">
    <source>
        <dbReference type="ARBA" id="ARBA00023098"/>
    </source>
</evidence>
<dbReference type="InterPro" id="IPR025110">
    <property type="entry name" value="AMP-bd_C"/>
</dbReference>
<dbReference type="Gene3D" id="3.30.559.10">
    <property type="entry name" value="Chloramphenicol acetyltransferase-like domain"/>
    <property type="match status" value="1"/>
</dbReference>
<dbReference type="Pfam" id="PF13193">
    <property type="entry name" value="AMP-binding_C"/>
    <property type="match status" value="1"/>
</dbReference>
<accession>A0A9E3HE37</accession>
<dbReference type="GO" id="GO:0006633">
    <property type="term" value="P:fatty acid biosynthetic process"/>
    <property type="evidence" value="ECO:0007669"/>
    <property type="project" value="InterPro"/>
</dbReference>
<dbReference type="SUPFAM" id="SSF55048">
    <property type="entry name" value="Probable ACP-binding domain of malonyl-CoA ACP transacylase"/>
    <property type="match status" value="1"/>
</dbReference>
<proteinExistence type="inferred from homology"/>
<evidence type="ECO:0000313" key="12">
    <source>
        <dbReference type="Proteomes" id="UP000813215"/>
    </source>
</evidence>
<evidence type="ECO:0000259" key="9">
    <source>
        <dbReference type="PROSITE" id="PS50075"/>
    </source>
</evidence>
<dbReference type="InterPro" id="IPR050091">
    <property type="entry name" value="PKS_NRPS_Biosynth_Enz"/>
</dbReference>
<dbReference type="FunFam" id="3.40.47.10:FF:000042">
    <property type="entry name" value="Polyketide synthase Pks13"/>
    <property type="match status" value="1"/>
</dbReference>
<gene>
    <name evidence="11" type="ORF">KME28_27740</name>
</gene>
<dbReference type="Gene3D" id="1.10.1200.10">
    <property type="entry name" value="ACP-like"/>
    <property type="match status" value="1"/>
</dbReference>
<evidence type="ECO:0000256" key="7">
    <source>
        <dbReference type="ARBA" id="ARBA00023268"/>
    </source>
</evidence>
<dbReference type="FunFam" id="3.40.50.980:FF:000001">
    <property type="entry name" value="Non-ribosomal peptide synthetase"/>
    <property type="match status" value="1"/>
</dbReference>
<organism evidence="11 12">
    <name type="scientific">Pelatocladus maniniholoensis HA4357-MV3</name>
    <dbReference type="NCBI Taxonomy" id="1117104"/>
    <lineage>
        <taxon>Bacteria</taxon>
        <taxon>Bacillati</taxon>
        <taxon>Cyanobacteriota</taxon>
        <taxon>Cyanophyceae</taxon>
        <taxon>Nostocales</taxon>
        <taxon>Nostocaceae</taxon>
        <taxon>Pelatocladus</taxon>
    </lineage>
</organism>
<reference evidence="11" key="1">
    <citation type="submission" date="2021-05" db="EMBL/GenBank/DDBJ databases">
        <authorList>
            <person name="Pietrasiak N."/>
            <person name="Ward R."/>
            <person name="Stajich J.E."/>
            <person name="Kurbessoian T."/>
        </authorList>
    </citation>
    <scope>NUCLEOTIDE SEQUENCE</scope>
    <source>
        <strain evidence="11">HA4357-MV3</strain>
    </source>
</reference>
<dbReference type="FunFam" id="2.30.38.10:FF:000001">
    <property type="entry name" value="Non-ribosomal peptide synthetase PvdI"/>
    <property type="match status" value="1"/>
</dbReference>
<dbReference type="Gene3D" id="3.30.70.3290">
    <property type="match status" value="1"/>
</dbReference>
<dbReference type="SUPFAM" id="SSF56801">
    <property type="entry name" value="Acetyl-CoA synthetase-like"/>
    <property type="match status" value="1"/>
</dbReference>
<keyword evidence="2" id="KW-0596">Phosphopantetheine</keyword>
<keyword evidence="6" id="KW-0443">Lipid metabolism</keyword>
<dbReference type="Gene3D" id="3.40.50.980">
    <property type="match status" value="2"/>
</dbReference>
<dbReference type="Proteomes" id="UP000813215">
    <property type="component" value="Unassembled WGS sequence"/>
</dbReference>
<dbReference type="SUPFAM" id="SSF53901">
    <property type="entry name" value="Thiolase-like"/>
    <property type="match status" value="1"/>
</dbReference>
<dbReference type="CDD" id="cd00833">
    <property type="entry name" value="PKS"/>
    <property type="match status" value="1"/>
</dbReference>
<reference evidence="11" key="2">
    <citation type="journal article" date="2022" name="Microbiol. Resour. Announc.">
        <title>Metagenome Sequencing to Explore Phylogenomics of Terrestrial Cyanobacteria.</title>
        <authorList>
            <person name="Ward R.D."/>
            <person name="Stajich J.E."/>
            <person name="Johansen J.R."/>
            <person name="Huntemann M."/>
            <person name="Clum A."/>
            <person name="Foster B."/>
            <person name="Foster B."/>
            <person name="Roux S."/>
            <person name="Palaniappan K."/>
            <person name="Varghese N."/>
            <person name="Mukherjee S."/>
            <person name="Reddy T.B.K."/>
            <person name="Daum C."/>
            <person name="Copeland A."/>
            <person name="Chen I.A."/>
            <person name="Ivanova N.N."/>
            <person name="Kyrpides N.C."/>
            <person name="Shapiro N."/>
            <person name="Eloe-Fadrosh E.A."/>
            <person name="Pietrasiak N."/>
        </authorList>
    </citation>
    <scope>NUCLEOTIDE SEQUENCE</scope>
    <source>
        <strain evidence="11">HA4357-MV3</strain>
    </source>
</reference>
<evidence type="ECO:0000256" key="2">
    <source>
        <dbReference type="ARBA" id="ARBA00022450"/>
    </source>
</evidence>
<dbReference type="InterPro" id="IPR020845">
    <property type="entry name" value="AMP-binding_CS"/>
</dbReference>
<dbReference type="InterPro" id="IPR000873">
    <property type="entry name" value="AMP-dep_synth/lig_dom"/>
</dbReference>
<evidence type="ECO:0000256" key="1">
    <source>
        <dbReference type="ARBA" id="ARBA00001957"/>
    </source>
</evidence>
<dbReference type="CDD" id="cd05930">
    <property type="entry name" value="A_NRPS"/>
    <property type="match status" value="1"/>
</dbReference>
<evidence type="ECO:0000259" key="10">
    <source>
        <dbReference type="PROSITE" id="PS52004"/>
    </source>
</evidence>
<dbReference type="PROSITE" id="PS50075">
    <property type="entry name" value="CARRIER"/>
    <property type="match status" value="1"/>
</dbReference>
<feature type="domain" description="Ketosynthase family 3 (KS3)" evidence="10">
    <location>
        <begin position="1071"/>
        <end position="1496"/>
    </location>
</feature>
<dbReference type="Gene3D" id="3.30.300.30">
    <property type="match status" value="1"/>
</dbReference>
<dbReference type="Gene3D" id="3.30.70.250">
    <property type="entry name" value="Malonyl-CoA ACP transacylase, ACP-binding"/>
    <property type="match status" value="1"/>
</dbReference>
<keyword evidence="7" id="KW-0511">Multifunctional enzyme</keyword>
<dbReference type="GO" id="GO:0004312">
    <property type="term" value="F:fatty acid synthase activity"/>
    <property type="evidence" value="ECO:0007669"/>
    <property type="project" value="TreeGrafter"/>
</dbReference>
<dbReference type="Pfam" id="PF02801">
    <property type="entry name" value="Ketoacyl-synt_C"/>
    <property type="match status" value="1"/>
</dbReference>
<dbReference type="FunFam" id="1.10.1200.10:FF:000016">
    <property type="entry name" value="Non-ribosomal peptide synthase"/>
    <property type="match status" value="1"/>
</dbReference>
<dbReference type="PROSITE" id="PS52004">
    <property type="entry name" value="KS3_2"/>
    <property type="match status" value="1"/>
</dbReference>
<dbReference type="Gene3D" id="3.40.366.10">
    <property type="entry name" value="Malonyl-Coenzyme A Acyl Carrier Protein, domain 2"/>
    <property type="match status" value="1"/>
</dbReference>
<dbReference type="InterPro" id="IPR023213">
    <property type="entry name" value="CAT-like_dom_sf"/>
</dbReference>
<dbReference type="PROSITE" id="PS00455">
    <property type="entry name" value="AMP_BINDING"/>
    <property type="match status" value="1"/>
</dbReference>
<dbReference type="InterPro" id="IPR014031">
    <property type="entry name" value="Ketoacyl_synth_C"/>
</dbReference>
<dbReference type="Pfam" id="PF22621">
    <property type="entry name" value="CurL-like_PKS_C"/>
    <property type="match status" value="1"/>
</dbReference>
<dbReference type="FunFam" id="3.30.300.30:FF:000010">
    <property type="entry name" value="Enterobactin synthetase component F"/>
    <property type="match status" value="1"/>
</dbReference>
<dbReference type="Pfam" id="PF00501">
    <property type="entry name" value="AMP-binding"/>
    <property type="match status" value="1"/>
</dbReference>
<dbReference type="InterPro" id="IPR014043">
    <property type="entry name" value="Acyl_transferase_dom"/>
</dbReference>
<evidence type="ECO:0000256" key="5">
    <source>
        <dbReference type="ARBA" id="ARBA00022832"/>
    </source>
</evidence>
<dbReference type="InterPro" id="IPR014030">
    <property type="entry name" value="Ketoacyl_synth_N"/>
</dbReference>
<dbReference type="InterPro" id="IPR010071">
    <property type="entry name" value="AA_adenyl_dom"/>
</dbReference>
<evidence type="ECO:0000256" key="3">
    <source>
        <dbReference type="ARBA" id="ARBA00022553"/>
    </source>
</evidence>
<dbReference type="SMART" id="SM00825">
    <property type="entry name" value="PKS_KS"/>
    <property type="match status" value="1"/>
</dbReference>
<dbReference type="PROSITE" id="PS00606">
    <property type="entry name" value="KS3_1"/>
    <property type="match status" value="1"/>
</dbReference>
<dbReference type="GO" id="GO:0043041">
    <property type="term" value="P:amino acid activation for nonribosomal peptide biosynthetic process"/>
    <property type="evidence" value="ECO:0007669"/>
    <property type="project" value="UniProtKB-ARBA"/>
</dbReference>
<dbReference type="Gene3D" id="3.30.559.30">
    <property type="entry name" value="Nonribosomal peptide synthetase, condensation domain"/>
    <property type="match status" value="1"/>
</dbReference>
<evidence type="ECO:0000313" key="11">
    <source>
        <dbReference type="EMBL" id="MBW4435397.1"/>
    </source>
</evidence>
<keyword evidence="4" id="KW-0808">Transferase</keyword>
<protein>
    <submittedName>
        <fullName evidence="11">Amino acid adenylation domain-containing protein</fullName>
    </submittedName>
</protein>
<sequence length="2138" mass="240067">MQADIIEGFKLSHQQKRLWLQQQNSVAYRAQLAILIAGNLNIQRIQKALHHVGERHEIFRTTLQAVDEIKTPVQVIQKYQNILWRYIDVSGCSKEKQQNKINDFWAEESRYICDLKETYILRPTLITLSQQEYILAIALHSLYADGWTLNNLVREISSLYKIQDRESLAEPIQYIQFSELQNELVESADVQREIKVWRSKDISSLLNFKLVIENQFLEQREFAPKVLSCTVHHDLEMKIKVILQEHNISGAVFFLACWQILLWRLTGQSDLIVGITCNNRVYEELQDMMGLFAKCLPVHCCLEENDKFSEVIKKVSESICQVEEWQEYFCWEQLVNEAHNKEKLSFFPYCFEFEERQTTYLADEISFTVDKKYVCFDQFKVKLSCEDIEGGLTTEFHYDSSLFSGAAIENLAEQFYTLLESAVINSDVLINELQILSATERQKLLVEWNDTTADYNQKQCLHQLFESVVEQTPDAVAVVFEDEQLTYSELNARANQLAHYLRSLGVKPEVLVGICVERSLLMVIGILAILKAGGAYVPIDPSYPLERKALILNDSQMPVLLTQQHLLADLATNEIQVISVDSDWQTINQQKNENPITTTTTLNLAYVIYTSGSTGKPKGVPVTHKNLVHSTSARIAYYSEPVRSFLLIPSFAFDSSVAVIFWTLCQGGTLVLINEGRQRDIWHLGKAIAQHQISHWLSVPSLYALLLNHIQPAELISLRTVIVAGETCSPALVKHHRQLLPQTSLFNEYGPTEASVWSSVCNCQDYESSHTIPIGRLISNTQIYLLDTHLQPLPIGVSGELHIGGVGLARGYLNQPELTALKFIPNPFSKKEGDRLYKTGDLARYLPSGDIEYIGRIDNQTKIRGYRIELGEIESAINQHTAVRENVVVVSEESVNSQRIVAYVVPQEEQTLTIPELRSFLESKLPNYMMPAAFVTSEALPLTPNGKVDRKALSAPDKVRPELEVVSQPPQTEVEQAIANIWQEVLNVKNVGIHDNFFEMGGHSLLLIQVYSKLQKLFQRDFLLVEMFQYPTISHLAKFFSQESREETSIKHSENRTASVSRRRQASLIDKNEIAIIGMAGRFPGSKNVDNFWQKLQNGVESISFFTDEELISAGVDQSLLNDSNYVKANGILEDIELFDASFFGFSPREAEITDPQHRLFMECVWDALENAGYNSETYSGQIGLFAGVAASSYLLSNLYSNQNLMELRNNIIIGNDKDFLPTQISYKLNLRGPSINVQTACSTSLVAIHLACQSLLNGESDMALAGGVTVGVPQKTGYYYQQGGIKSPDGHCRAFDAQAKGTIGGSGLGAVVLKRLEDAIADGDYIHGVIKGSAVNNDGSLKVGYTAPSVDGQRQVILEALTLAGVEPETVTYVETHGTGTILGDPIEIKALTQAFRSSTNKKGFCAIGSVKTNVGHLDTAAGVTGLIKTVLALKHKQIPPSLHFQQPNPQIDFANSPFYVNTTLSEWKSNGTPRRAGVSSFGIGGTNAHVILEEAPPTPASSLSRPWQLLLLCAKTDSALETATTNLVTYLKQHPDSNLADVAYTLQVGRREFEHRRMLLCQNFDDAVAILENLDPQRIFTNFQKPCNRQIVFMFPGQGSQYVNMGRELYETEPVFQKHVDECCEILQPHLGVDLRTILYPDEEKIEVATQQLQQTQITQPALFVIEYALAQLWMAWGISPVAMIGHSIGEYVAATLADVFSLEDALAVVATRGQLMQQMPSGAMLSVALSFEAIQSCLDENLSVAAINAPSACVVSGLESAIDQLQQELQSAGVSCRRLHTSHAFHSQMMSPIIETFTRSLQLVKLNPPKIPFVSNLSGTWITPEQAKDPNYWAKHSKQPVRFSQGVSELLLQPQRVLLEVGPGRTLSSLAKQHQAEELIALTSIRHPQEQQSDVAFLLNSLGKLWLVGVEIDWSGFYTNEKRHRIPLPTYPFERQRYWIEPQASLVHVTKDARQTNKLLNSLLWKSLVKAGQTQAVVGAKEFDEQLYLANKQYLEDLCTAYMNLALKDLGAFGNPNKRYSIEELFEQCQIIPRYRQLLCRWLNILVEQGQLQQDRELFTNFVPFSTDINIFLEEVKVRADTPEVVDVVKQCGETLANILTGKQQPLELYVALNQERPTQTLQDVVFHSPPVKRD</sequence>
<evidence type="ECO:0000256" key="8">
    <source>
        <dbReference type="ARBA" id="ARBA00029443"/>
    </source>
</evidence>
<dbReference type="NCBIfam" id="TIGR01733">
    <property type="entry name" value="AA-adenyl-dom"/>
    <property type="match status" value="1"/>
</dbReference>
<dbReference type="Pfam" id="PF00550">
    <property type="entry name" value="PP-binding"/>
    <property type="match status" value="1"/>
</dbReference>
<dbReference type="Gene3D" id="2.30.38.10">
    <property type="entry name" value="Luciferase, Domain 3"/>
    <property type="match status" value="1"/>
</dbReference>
<dbReference type="InterPro" id="IPR018201">
    <property type="entry name" value="Ketoacyl_synth_AS"/>
</dbReference>
<dbReference type="SUPFAM" id="SSF52777">
    <property type="entry name" value="CoA-dependent acyltransferases"/>
    <property type="match status" value="2"/>
</dbReference>
<dbReference type="InterPro" id="IPR036736">
    <property type="entry name" value="ACP-like_sf"/>
</dbReference>
<dbReference type="InterPro" id="IPR001242">
    <property type="entry name" value="Condensation_dom"/>
</dbReference>
<dbReference type="FunFam" id="3.40.50.12780:FF:000012">
    <property type="entry name" value="Non-ribosomal peptide synthetase"/>
    <property type="match status" value="1"/>
</dbReference>
<dbReference type="PANTHER" id="PTHR43775">
    <property type="entry name" value="FATTY ACID SYNTHASE"/>
    <property type="match status" value="1"/>
</dbReference>
<dbReference type="InterPro" id="IPR001227">
    <property type="entry name" value="Ac_transferase_dom_sf"/>
</dbReference>
<dbReference type="Pfam" id="PF00668">
    <property type="entry name" value="Condensation"/>
    <property type="match status" value="1"/>
</dbReference>
<dbReference type="InterPro" id="IPR009081">
    <property type="entry name" value="PP-bd_ACP"/>
</dbReference>
<name>A0A9E3HE37_9NOST</name>
<dbReference type="EMBL" id="JAHHHW010000166">
    <property type="protein sequence ID" value="MBW4435397.1"/>
    <property type="molecule type" value="Genomic_DNA"/>
</dbReference>
<dbReference type="GO" id="GO:0044550">
    <property type="term" value="P:secondary metabolite biosynthetic process"/>
    <property type="evidence" value="ECO:0007669"/>
    <property type="project" value="UniProtKB-ARBA"/>
</dbReference>
<dbReference type="InterPro" id="IPR045851">
    <property type="entry name" value="AMP-bd_C_sf"/>
</dbReference>
<dbReference type="SMART" id="SM00827">
    <property type="entry name" value="PKS_AT"/>
    <property type="match status" value="1"/>
</dbReference>
<dbReference type="GO" id="GO:0004315">
    <property type="term" value="F:3-oxoacyl-[acyl-carrier-protein] synthase activity"/>
    <property type="evidence" value="ECO:0007669"/>
    <property type="project" value="InterPro"/>
</dbReference>
<dbReference type="PANTHER" id="PTHR43775:SF51">
    <property type="entry name" value="INACTIVE PHENOLPHTHIOCEROL SYNTHESIS POLYKETIDE SYNTHASE TYPE I PKS1-RELATED"/>
    <property type="match status" value="1"/>
</dbReference>
<keyword evidence="5" id="KW-0276">Fatty acid metabolism</keyword>
<dbReference type="SUPFAM" id="SSF47336">
    <property type="entry name" value="ACP-like"/>
    <property type="match status" value="1"/>
</dbReference>
<keyword evidence="3" id="KW-0597">Phosphoprotein</keyword>
<dbReference type="InterPro" id="IPR016036">
    <property type="entry name" value="Malonyl_transacylase_ACP-bd"/>
</dbReference>
<dbReference type="InterPro" id="IPR020841">
    <property type="entry name" value="PKS_Beta-ketoAc_synthase_dom"/>
</dbReference>
<dbReference type="InterPro" id="IPR016039">
    <property type="entry name" value="Thiolase-like"/>
</dbReference>
<dbReference type="InterPro" id="IPR016035">
    <property type="entry name" value="Acyl_Trfase/lysoPLipase"/>
</dbReference>
<comment type="similarity">
    <text evidence="8">In the C-terminal section; belongs to the NRP synthetase family.</text>
</comment>
<feature type="domain" description="Carrier" evidence="9">
    <location>
        <begin position="969"/>
        <end position="1044"/>
    </location>
</feature>
<evidence type="ECO:0000256" key="4">
    <source>
        <dbReference type="ARBA" id="ARBA00022679"/>
    </source>
</evidence>
<dbReference type="Gene3D" id="3.40.47.10">
    <property type="match status" value="1"/>
</dbReference>
<comment type="caution">
    <text evidence="11">The sequence shown here is derived from an EMBL/GenBank/DDBJ whole genome shotgun (WGS) entry which is preliminary data.</text>
</comment>
<comment type="cofactor">
    <cofactor evidence="1">
        <name>pantetheine 4'-phosphate</name>
        <dbReference type="ChEBI" id="CHEBI:47942"/>
    </cofactor>
</comment>
<dbReference type="Pfam" id="PF00698">
    <property type="entry name" value="Acyl_transf_1"/>
    <property type="match status" value="1"/>
</dbReference>
<dbReference type="SUPFAM" id="SSF52151">
    <property type="entry name" value="FabD/lysophospholipase-like"/>
    <property type="match status" value="1"/>
</dbReference>